<gene>
    <name evidence="1" type="ORF">BCF46_0536</name>
</gene>
<dbReference type="Proteomes" id="UP000269157">
    <property type="component" value="Unassembled WGS sequence"/>
</dbReference>
<sequence>MYIRFVIPVRDTRCRAELGFFYGAFKIFADERFLECWERCELRREIDWFNDHLDAPDAVARRFGRHGPRSGVCWFRDTAQVCIRRARYAGWLMGELGTPVAEIRSHRPGPLVWADEQQIVALAGPHVPQAF</sequence>
<evidence type="ECO:0000313" key="2">
    <source>
        <dbReference type="Proteomes" id="UP000269157"/>
    </source>
</evidence>
<evidence type="ECO:0000313" key="1">
    <source>
        <dbReference type="EMBL" id="RLJ60338.1"/>
    </source>
</evidence>
<accession>A0A497X4Z3</accession>
<name>A0A497X4Z3_9RHOB</name>
<reference evidence="1 2" key="1">
    <citation type="submission" date="2018-10" db="EMBL/GenBank/DDBJ databases">
        <title>Genomic Encyclopedia of Archaeal and Bacterial Type Strains, Phase II (KMG-II): from individual species to whole genera.</title>
        <authorList>
            <person name="Goeker M."/>
        </authorList>
    </citation>
    <scope>NUCLEOTIDE SEQUENCE [LARGE SCALE GENOMIC DNA]</scope>
    <source>
        <strain evidence="1 2">DSM 29466</strain>
    </source>
</reference>
<proteinExistence type="predicted"/>
<protein>
    <submittedName>
        <fullName evidence="1">Uncharacterized protein</fullName>
    </submittedName>
</protein>
<keyword evidence="2" id="KW-1185">Reference proteome</keyword>
<dbReference type="EMBL" id="RCCE01000001">
    <property type="protein sequence ID" value="RLJ60338.1"/>
    <property type="molecule type" value="Genomic_DNA"/>
</dbReference>
<dbReference type="AlphaFoldDB" id="A0A497X4Z3"/>
<comment type="caution">
    <text evidence="1">The sequence shown here is derived from an EMBL/GenBank/DDBJ whole genome shotgun (WGS) entry which is preliminary data.</text>
</comment>
<organism evidence="1 2">
    <name type="scientific">Litoreibacter meonggei</name>
    <dbReference type="NCBI Taxonomy" id="1049199"/>
    <lineage>
        <taxon>Bacteria</taxon>
        <taxon>Pseudomonadati</taxon>
        <taxon>Pseudomonadota</taxon>
        <taxon>Alphaproteobacteria</taxon>
        <taxon>Rhodobacterales</taxon>
        <taxon>Roseobacteraceae</taxon>
        <taxon>Litoreibacter</taxon>
    </lineage>
</organism>